<dbReference type="Proteomes" id="UP000003789">
    <property type="component" value="Unassembled WGS sequence"/>
</dbReference>
<feature type="domain" description="VWFA" evidence="3">
    <location>
        <begin position="98"/>
        <end position="308"/>
    </location>
</feature>
<dbReference type="SUPFAM" id="SSF53300">
    <property type="entry name" value="vWA-like"/>
    <property type="match status" value="1"/>
</dbReference>
<sequence length="564" mass="63613">MFDSLIWHQFHFMRPWWLLTFIPFTWLIFQRWQHDAQNEQWQKLLPAHLLAALTVGDNGWKKQLPLKILTIVIAVSIIICAGPTWQRQSSPFGEDKSPVMIVMDVSQSMLQTDTAPSRLSRTKQKVEDLLTMRDGGRTGLIVYAGSAHLALPLTQDIDIYKPLLNAVTPKIMPRDGKFAEYALPLVEQQFASNQRDNAQPTDASNTDTSKTNTSEQVTQDPPASIAGTVVLFTDGMGANTVEAFQQYFKDSPHQLLVVAVGNLDKPSDIPLDNNGLQTLTKASNGKLKMLTVDNQDMEWVNSQINRHMQLSLDSALPWQDMGYYLVFVVALLFLLWFRSGWLVQWCMAGMLVLGAFSPNTAEASDWHFADIWMTADQQGQWYFNQEDYMTAAERFADPMWKGIALYSADDYKAAHAYFMRVDSDQALFNAASALAHSREYVAARNLYDALLAHNDAFPNAQHNRDVLQGIIDNINMQSESQANTENETSRELGDAPKTADGADEQVAKELVLEEALTAEQLLQDEALNARWMQRVQADPARFLSTKFNLQLNQTNQLNQAKEAE</sequence>
<dbReference type="InterPro" id="IPR002035">
    <property type="entry name" value="VWF_A"/>
</dbReference>
<protein>
    <submittedName>
        <fullName evidence="4">Transporter</fullName>
    </submittedName>
</protein>
<organism evidence="4 5">
    <name type="scientific">Photobacterium profundum 3TCK</name>
    <dbReference type="NCBI Taxonomy" id="314280"/>
    <lineage>
        <taxon>Bacteria</taxon>
        <taxon>Pseudomonadati</taxon>
        <taxon>Pseudomonadota</taxon>
        <taxon>Gammaproteobacteria</taxon>
        <taxon>Vibrionales</taxon>
        <taxon>Vibrionaceae</taxon>
        <taxon>Photobacterium</taxon>
    </lineage>
</organism>
<feature type="region of interest" description="Disordered" evidence="1">
    <location>
        <begin position="479"/>
        <end position="503"/>
    </location>
</feature>
<dbReference type="HOGENOM" id="CLU_024570_3_2_6"/>
<dbReference type="SMART" id="SM00327">
    <property type="entry name" value="VWA"/>
    <property type="match status" value="1"/>
</dbReference>
<evidence type="ECO:0000256" key="2">
    <source>
        <dbReference type="SAM" id="Phobius"/>
    </source>
</evidence>
<dbReference type="PANTHER" id="PTHR22550">
    <property type="entry name" value="SPORE GERMINATION PROTEIN"/>
    <property type="match status" value="1"/>
</dbReference>
<evidence type="ECO:0000313" key="4">
    <source>
        <dbReference type="EMBL" id="EAS45863.1"/>
    </source>
</evidence>
<evidence type="ECO:0000256" key="1">
    <source>
        <dbReference type="SAM" id="MobiDB-lite"/>
    </source>
</evidence>
<evidence type="ECO:0000259" key="3">
    <source>
        <dbReference type="PROSITE" id="PS50234"/>
    </source>
</evidence>
<dbReference type="Gene3D" id="3.40.50.410">
    <property type="entry name" value="von Willebrand factor, type A domain"/>
    <property type="match status" value="1"/>
</dbReference>
<keyword evidence="2" id="KW-1133">Transmembrane helix</keyword>
<dbReference type="OrthoDB" id="9807628at2"/>
<accession>Q1Z9H9</accession>
<feature type="region of interest" description="Disordered" evidence="1">
    <location>
        <begin position="192"/>
        <end position="220"/>
    </location>
</feature>
<dbReference type="InterPro" id="IPR050768">
    <property type="entry name" value="UPF0353/GerABKA_families"/>
</dbReference>
<dbReference type="InterPro" id="IPR011990">
    <property type="entry name" value="TPR-like_helical_dom_sf"/>
</dbReference>
<dbReference type="SUPFAM" id="SSF48452">
    <property type="entry name" value="TPR-like"/>
    <property type="match status" value="1"/>
</dbReference>
<feature type="transmembrane region" description="Helical" evidence="2">
    <location>
        <begin position="68"/>
        <end position="85"/>
    </location>
</feature>
<keyword evidence="2" id="KW-0812">Transmembrane</keyword>
<dbReference type="AlphaFoldDB" id="Q1Z9H9"/>
<dbReference type="EMBL" id="AAPH01000001">
    <property type="protein sequence ID" value="EAS45863.1"/>
    <property type="molecule type" value="Genomic_DNA"/>
</dbReference>
<feature type="transmembrane region" description="Helical" evidence="2">
    <location>
        <begin position="12"/>
        <end position="29"/>
    </location>
</feature>
<keyword evidence="2" id="KW-0472">Membrane</keyword>
<dbReference type="Pfam" id="PF13519">
    <property type="entry name" value="VWA_2"/>
    <property type="match status" value="1"/>
</dbReference>
<dbReference type="RefSeq" id="WP_006229173.1">
    <property type="nucleotide sequence ID" value="NZ_CH724134.1"/>
</dbReference>
<dbReference type="PANTHER" id="PTHR22550:SF14">
    <property type="entry name" value="VWFA DOMAIN-CONTAINING PROTEIN"/>
    <property type="match status" value="1"/>
</dbReference>
<gene>
    <name evidence="4" type="ORF">P3TCK_05781</name>
</gene>
<reference evidence="4 5" key="1">
    <citation type="submission" date="2006-03" db="EMBL/GenBank/DDBJ databases">
        <authorList>
            <person name="Bartlett D.H."/>
            <person name="Valle G."/>
            <person name="Lauro F.M."/>
            <person name="Vezzi A."/>
            <person name="Simonato F."/>
            <person name="Eloe E."/>
            <person name="Vitulo N."/>
            <person name="Stratton T.K."/>
            <person name="D'angelo M."/>
            <person name="Ferriera S."/>
            <person name="Johnson J."/>
            <person name="Kravitz S."/>
            <person name="Beeson K."/>
            <person name="Sutton G."/>
            <person name="Rogers Y."/>
            <person name="Friedman R."/>
            <person name="Frazier M."/>
            <person name="Venter J.C."/>
        </authorList>
    </citation>
    <scope>NUCLEOTIDE SEQUENCE [LARGE SCALE GENOMIC DNA]</scope>
    <source>
        <strain evidence="4 5">3TCK</strain>
    </source>
</reference>
<proteinExistence type="predicted"/>
<dbReference type="InterPro" id="IPR036465">
    <property type="entry name" value="vWFA_dom_sf"/>
</dbReference>
<dbReference type="PROSITE" id="PS50234">
    <property type="entry name" value="VWFA"/>
    <property type="match status" value="1"/>
</dbReference>
<evidence type="ECO:0000313" key="5">
    <source>
        <dbReference type="Proteomes" id="UP000003789"/>
    </source>
</evidence>
<name>Q1Z9H9_9GAMM</name>
<feature type="transmembrane region" description="Helical" evidence="2">
    <location>
        <begin position="321"/>
        <end position="337"/>
    </location>
</feature>
<comment type="caution">
    <text evidence="4">The sequence shown here is derived from an EMBL/GenBank/DDBJ whole genome shotgun (WGS) entry which is preliminary data.</text>
</comment>